<proteinExistence type="predicted"/>
<dbReference type="RefSeq" id="XP_017774078.1">
    <property type="nucleotide sequence ID" value="XM_017918589.1"/>
</dbReference>
<dbReference type="Proteomes" id="UP000695000">
    <property type="component" value="Unplaced"/>
</dbReference>
<dbReference type="RefSeq" id="XP_017774075.1">
    <property type="nucleotide sequence ID" value="XM_017918586.1"/>
</dbReference>
<accession>A0ABM1MHM5</accession>
<protein>
    <submittedName>
        <fullName evidence="4 5">Monoacylglycerol lipase ABHD12-like</fullName>
    </submittedName>
</protein>
<dbReference type="PANTHER" id="PTHR12277:SF194">
    <property type="entry name" value="FI04476P"/>
    <property type="match status" value="1"/>
</dbReference>
<dbReference type="InterPro" id="IPR022742">
    <property type="entry name" value="Hydrolase_4"/>
</dbReference>
<reference evidence="4 5" key="1">
    <citation type="submission" date="2025-05" db="UniProtKB">
        <authorList>
            <consortium name="RefSeq"/>
        </authorList>
    </citation>
    <scope>IDENTIFICATION</scope>
    <source>
        <tissue evidence="4 5">Whole Larva</tissue>
    </source>
</reference>
<keyword evidence="1" id="KW-1133">Transmembrane helix</keyword>
<name>A0ABM1MHM5_NICVS</name>
<keyword evidence="1" id="KW-0472">Membrane</keyword>
<dbReference type="PANTHER" id="PTHR12277">
    <property type="entry name" value="ALPHA/BETA HYDROLASE DOMAIN-CONTAINING PROTEIN"/>
    <property type="match status" value="1"/>
</dbReference>
<evidence type="ECO:0000313" key="4">
    <source>
        <dbReference type="RefSeq" id="XP_017774075.1"/>
    </source>
</evidence>
<evidence type="ECO:0000313" key="5">
    <source>
        <dbReference type="RefSeq" id="XP_017774076.1"/>
    </source>
</evidence>
<sequence>MPMCCGRKKRHTDEFHEFDREDENDRKQSCWPKALKWTAIIILIIAVLLFLTVFVIFPIIFMESISLQRFVMFPNFDQPENPQYENYALYGAVGVKNMYVTVDDIYTSSSKLSLGVWMVVPEDTIEEAENDPNFDFIQELRRTKKPIIIYFHGNSGTRIYPYPTYQVLRKYFYVVAFDYRGYGDSTDALLSEAAVVSDSMQLYRYVEGLSKSPKIFVWGHSLGTALSTHTLKELRKQGTVPSGLILEAPFTTMREEIVYHPLGKIFAWLPWFEPTVLDPLERNKFHFKTTTNILDVDCPIMILHAEDDSVIPYFLGEKLYEIAKDNRQEKQGPVSYHQIPAKYRADHLEITSHSEVPQWIEEFLEVARNWHRGF</sequence>
<evidence type="ECO:0000259" key="2">
    <source>
        <dbReference type="Pfam" id="PF12146"/>
    </source>
</evidence>
<gene>
    <name evidence="4 5 6" type="primary">LOC108560878</name>
</gene>
<dbReference type="Gene3D" id="3.40.50.1820">
    <property type="entry name" value="alpha/beta hydrolase"/>
    <property type="match status" value="1"/>
</dbReference>
<evidence type="ECO:0000256" key="1">
    <source>
        <dbReference type="SAM" id="Phobius"/>
    </source>
</evidence>
<evidence type="ECO:0000313" key="3">
    <source>
        <dbReference type="Proteomes" id="UP000695000"/>
    </source>
</evidence>
<evidence type="ECO:0000313" key="6">
    <source>
        <dbReference type="RefSeq" id="XP_017774078.1"/>
    </source>
</evidence>
<keyword evidence="1" id="KW-0812">Transmembrane</keyword>
<feature type="transmembrane region" description="Helical" evidence="1">
    <location>
        <begin position="37"/>
        <end position="61"/>
    </location>
</feature>
<dbReference type="RefSeq" id="XP_017774076.1">
    <property type="nucleotide sequence ID" value="XM_017918587.1"/>
</dbReference>
<dbReference type="InterPro" id="IPR029058">
    <property type="entry name" value="AB_hydrolase_fold"/>
</dbReference>
<organism evidence="3 4">
    <name type="scientific">Nicrophorus vespilloides</name>
    <name type="common">Boreal carrion beetle</name>
    <dbReference type="NCBI Taxonomy" id="110193"/>
    <lineage>
        <taxon>Eukaryota</taxon>
        <taxon>Metazoa</taxon>
        <taxon>Ecdysozoa</taxon>
        <taxon>Arthropoda</taxon>
        <taxon>Hexapoda</taxon>
        <taxon>Insecta</taxon>
        <taxon>Pterygota</taxon>
        <taxon>Neoptera</taxon>
        <taxon>Endopterygota</taxon>
        <taxon>Coleoptera</taxon>
        <taxon>Polyphaga</taxon>
        <taxon>Staphyliniformia</taxon>
        <taxon>Silphidae</taxon>
        <taxon>Nicrophorinae</taxon>
        <taxon>Nicrophorus</taxon>
    </lineage>
</organism>
<dbReference type="Pfam" id="PF12146">
    <property type="entry name" value="Hydrolase_4"/>
    <property type="match status" value="1"/>
</dbReference>
<dbReference type="SUPFAM" id="SSF53474">
    <property type="entry name" value="alpha/beta-Hydrolases"/>
    <property type="match status" value="1"/>
</dbReference>
<keyword evidence="3" id="KW-1185">Reference proteome</keyword>
<feature type="domain" description="Serine aminopeptidase S33" evidence="2">
    <location>
        <begin position="145"/>
        <end position="269"/>
    </location>
</feature>
<dbReference type="GeneID" id="108560878"/>